<dbReference type="AlphaFoldDB" id="A0A0B9ADT9"/>
<evidence type="ECO:0000256" key="1">
    <source>
        <dbReference type="SAM" id="SignalP"/>
    </source>
</evidence>
<dbReference type="EMBL" id="JRVC01000003">
    <property type="protein sequence ID" value="KHS48815.1"/>
    <property type="molecule type" value="Genomic_DNA"/>
</dbReference>
<dbReference type="Pfam" id="PF10677">
    <property type="entry name" value="DUF2490"/>
    <property type="match status" value="1"/>
</dbReference>
<dbReference type="PATRIC" id="fig|48936.3.peg.910"/>
<proteinExistence type="predicted"/>
<accession>A0A0B9ADT9</accession>
<dbReference type="InterPro" id="IPR019619">
    <property type="entry name" value="DUF2490"/>
</dbReference>
<comment type="caution">
    <text evidence="2">The sequence shown here is derived from an EMBL/GenBank/DDBJ whole genome shotgun (WGS) entry which is preliminary data.</text>
</comment>
<evidence type="ECO:0000313" key="3">
    <source>
        <dbReference type="Proteomes" id="UP000031338"/>
    </source>
</evidence>
<protein>
    <recommendedName>
        <fullName evidence="4">DUF2490 domain-containing protein</fullName>
    </recommendedName>
</protein>
<evidence type="ECO:0008006" key="4">
    <source>
        <dbReference type="Google" id="ProtNLM"/>
    </source>
</evidence>
<dbReference type="RefSeq" id="WP_039331797.1">
    <property type="nucleotide sequence ID" value="NZ_JRVC01000003.1"/>
</dbReference>
<name>A0A0B9ADT9_9SPHN</name>
<evidence type="ECO:0000313" key="2">
    <source>
        <dbReference type="EMBL" id="KHS48815.1"/>
    </source>
</evidence>
<keyword evidence="3" id="KW-1185">Reference proteome</keyword>
<dbReference type="Proteomes" id="UP000031338">
    <property type="component" value="Unassembled WGS sequence"/>
</dbReference>
<sequence length="224" mass="24687">MRPSRALLAATSLLSAPCAMAAQEDEQVWLAQFSTIEVGQKVLLFTDVQLRFTDGADRLGQVLLRPAVGYRITPSDTLFLGYAYVRTEPLNGTPTDEHRMFQQALVRVVGGAGKTTVTSRTRLEQRWLEGRSGTGWRLRQQVRLDAPVAKGLNAIAWAEPFVNLDTTAWGQRAGFDQLRGFAGVGVPIARGIAIEAGYSGQYVNRFNVPDRMNHIGSLSLTIRR</sequence>
<keyword evidence="1" id="KW-0732">Signal</keyword>
<dbReference type="STRING" id="48936.NJ75_00899"/>
<gene>
    <name evidence="2" type="ORF">NJ75_00899</name>
</gene>
<organism evidence="2 3">
    <name type="scientific">Novosphingobium subterraneum</name>
    <dbReference type="NCBI Taxonomy" id="48936"/>
    <lineage>
        <taxon>Bacteria</taxon>
        <taxon>Pseudomonadati</taxon>
        <taxon>Pseudomonadota</taxon>
        <taxon>Alphaproteobacteria</taxon>
        <taxon>Sphingomonadales</taxon>
        <taxon>Sphingomonadaceae</taxon>
        <taxon>Novosphingobium</taxon>
    </lineage>
</organism>
<feature type="signal peptide" evidence="1">
    <location>
        <begin position="1"/>
        <end position="21"/>
    </location>
</feature>
<feature type="chain" id="PRO_5002127503" description="DUF2490 domain-containing protein" evidence="1">
    <location>
        <begin position="22"/>
        <end position="224"/>
    </location>
</feature>
<reference evidence="2 3" key="1">
    <citation type="submission" date="2014-10" db="EMBL/GenBank/DDBJ databases">
        <title>Draft genome sequence of Novosphingobium subterraneum DSM 12447.</title>
        <authorList>
            <person name="Gan H.M."/>
            <person name="Gan H.Y."/>
            <person name="Savka M.A."/>
        </authorList>
    </citation>
    <scope>NUCLEOTIDE SEQUENCE [LARGE SCALE GENOMIC DNA]</scope>
    <source>
        <strain evidence="2 3">DSM 12447</strain>
    </source>
</reference>